<name>A0A5C1A7U2_9BACT</name>
<dbReference type="OrthoDB" id="5522051at2"/>
<feature type="region of interest" description="Disordered" evidence="1">
    <location>
        <begin position="85"/>
        <end position="104"/>
    </location>
</feature>
<accession>A0A5C1A7U2</accession>
<keyword evidence="3" id="KW-1185">Reference proteome</keyword>
<proteinExistence type="predicted"/>
<dbReference type="Proteomes" id="UP000324974">
    <property type="component" value="Chromosome"/>
</dbReference>
<evidence type="ECO:0000256" key="1">
    <source>
        <dbReference type="SAM" id="MobiDB-lite"/>
    </source>
</evidence>
<dbReference type="KEGG" id="lrs:PX52LOC_02176"/>
<dbReference type="RefSeq" id="WP_149110088.1">
    <property type="nucleotide sequence ID" value="NZ_CP042425.1"/>
</dbReference>
<gene>
    <name evidence="2" type="ORF">PX52LOC_02176</name>
</gene>
<sequence length="104" mass="11820">MEDRDKWSSEGRVIVSAERLSAIREVLEQSGPIIVEHRFYYGSCAPDRHIFNDFDSFMAYLKSKPKPGDAIWVWNFEDVCGNDNAVTDGKYPDDQGRVPEGGAY</sequence>
<evidence type="ECO:0000313" key="3">
    <source>
        <dbReference type="Proteomes" id="UP000324974"/>
    </source>
</evidence>
<dbReference type="AlphaFoldDB" id="A0A5C1A7U2"/>
<dbReference type="EMBL" id="CP042425">
    <property type="protein sequence ID" value="QEL15261.1"/>
    <property type="molecule type" value="Genomic_DNA"/>
</dbReference>
<evidence type="ECO:0000313" key="2">
    <source>
        <dbReference type="EMBL" id="QEL15261.1"/>
    </source>
</evidence>
<protein>
    <submittedName>
        <fullName evidence="2">Uncharacterized protein</fullName>
    </submittedName>
</protein>
<reference evidence="3" key="1">
    <citation type="submission" date="2019-08" db="EMBL/GenBank/DDBJ databases">
        <title>Limnoglobus roseus gen. nov., sp. nov., a novel freshwater planctomycete with a giant genome from the family Gemmataceae.</title>
        <authorList>
            <person name="Kulichevskaya I.S."/>
            <person name="Naumoff D.G."/>
            <person name="Miroshnikov K."/>
            <person name="Ivanova A."/>
            <person name="Philippov D.A."/>
            <person name="Hakobyan A."/>
            <person name="Rijpstra I.C."/>
            <person name="Sinninghe Damste J.S."/>
            <person name="Liesack W."/>
            <person name="Dedysh S.N."/>
        </authorList>
    </citation>
    <scope>NUCLEOTIDE SEQUENCE [LARGE SCALE GENOMIC DNA]</scope>
    <source>
        <strain evidence="3">PX52</strain>
    </source>
</reference>
<organism evidence="2 3">
    <name type="scientific">Limnoglobus roseus</name>
    <dbReference type="NCBI Taxonomy" id="2598579"/>
    <lineage>
        <taxon>Bacteria</taxon>
        <taxon>Pseudomonadati</taxon>
        <taxon>Planctomycetota</taxon>
        <taxon>Planctomycetia</taxon>
        <taxon>Gemmatales</taxon>
        <taxon>Gemmataceae</taxon>
        <taxon>Limnoglobus</taxon>
    </lineage>
</organism>